<feature type="coiled-coil region" evidence="1">
    <location>
        <begin position="183"/>
        <end position="263"/>
    </location>
</feature>
<dbReference type="PANTHER" id="PTHR19447">
    <property type="entry name" value="OOCYTE-EXPRESSED PROTEIN HOMOLOG-RELATED"/>
    <property type="match status" value="1"/>
</dbReference>
<keyword evidence="1" id="KW-0175">Coiled coil</keyword>
<dbReference type="GO" id="GO:0032991">
    <property type="term" value="C:protein-containing complex"/>
    <property type="evidence" value="ECO:0007669"/>
    <property type="project" value="TreeGrafter"/>
</dbReference>
<dbReference type="Proteomes" id="UP000694395">
    <property type="component" value="Unassembled WGS sequence"/>
</dbReference>
<proteinExistence type="predicted"/>
<feature type="compositionally biased region" description="Polar residues" evidence="2">
    <location>
        <begin position="278"/>
        <end position="296"/>
    </location>
</feature>
<dbReference type="PANTHER" id="PTHR19447:SF15">
    <property type="entry name" value="KH DOMAIN-CONTAINING PROTEIN 3"/>
    <property type="match status" value="1"/>
</dbReference>
<feature type="region of interest" description="Disordered" evidence="2">
    <location>
        <begin position="271"/>
        <end position="303"/>
    </location>
</feature>
<evidence type="ECO:0000313" key="3">
    <source>
        <dbReference type="Ensembl" id="ENSOMYP00000126417.1"/>
    </source>
</evidence>
<dbReference type="Ensembl" id="ENSOMYT00000123010.1">
    <property type="protein sequence ID" value="ENSOMYP00000126417.1"/>
    <property type="gene ID" value="ENSOMYG00000058005.1"/>
</dbReference>
<feature type="region of interest" description="Disordered" evidence="2">
    <location>
        <begin position="636"/>
        <end position="788"/>
    </location>
</feature>
<protein>
    <submittedName>
        <fullName evidence="3">Uncharacterized protein</fullName>
    </submittedName>
</protein>
<dbReference type="InterPro" id="IPR036514">
    <property type="entry name" value="SGNH_hydro_sf"/>
</dbReference>
<organism evidence="3 4">
    <name type="scientific">Oncorhynchus mykiss</name>
    <name type="common">Rainbow trout</name>
    <name type="synonym">Salmo gairdneri</name>
    <dbReference type="NCBI Taxonomy" id="8022"/>
    <lineage>
        <taxon>Eukaryota</taxon>
        <taxon>Metazoa</taxon>
        <taxon>Chordata</taxon>
        <taxon>Craniata</taxon>
        <taxon>Vertebrata</taxon>
        <taxon>Euteleostomi</taxon>
        <taxon>Actinopterygii</taxon>
        <taxon>Neopterygii</taxon>
        <taxon>Teleostei</taxon>
        <taxon>Protacanthopterygii</taxon>
        <taxon>Salmoniformes</taxon>
        <taxon>Salmonidae</taxon>
        <taxon>Salmoninae</taxon>
        <taxon>Oncorhynchus</taxon>
    </lineage>
</organism>
<reference evidence="3" key="1">
    <citation type="submission" date="2025-08" db="UniProtKB">
        <authorList>
            <consortium name="Ensembl"/>
        </authorList>
    </citation>
    <scope>IDENTIFICATION</scope>
</reference>
<evidence type="ECO:0000313" key="4">
    <source>
        <dbReference type="Proteomes" id="UP000694395"/>
    </source>
</evidence>
<evidence type="ECO:0000256" key="1">
    <source>
        <dbReference type="SAM" id="Coils"/>
    </source>
</evidence>
<dbReference type="AlphaFoldDB" id="A0A8K9X1T7"/>
<feature type="region of interest" description="Disordered" evidence="2">
    <location>
        <begin position="597"/>
        <end position="617"/>
    </location>
</feature>
<keyword evidence="4" id="KW-1185">Reference proteome</keyword>
<dbReference type="SUPFAM" id="SSF52266">
    <property type="entry name" value="SGNH hydrolase"/>
    <property type="match status" value="1"/>
</dbReference>
<feature type="compositionally biased region" description="Low complexity" evidence="2">
    <location>
        <begin position="754"/>
        <end position="767"/>
    </location>
</feature>
<accession>A0A8K9X1T7</accession>
<feature type="compositionally biased region" description="Polar residues" evidence="2">
    <location>
        <begin position="636"/>
        <end position="753"/>
    </location>
</feature>
<dbReference type="Gene3D" id="3.40.50.1110">
    <property type="entry name" value="SGNH hydrolase"/>
    <property type="match status" value="1"/>
</dbReference>
<evidence type="ECO:0000256" key="2">
    <source>
        <dbReference type="SAM" id="MobiDB-lite"/>
    </source>
</evidence>
<sequence length="832" mass="91370">MEIVYPPDIQTEKAKKSFKGLLMGQNHECLFADLTSYKTRANLIFNTNRGNIWKKVICNHFPFSKKRGISQGCQISIFEEADQSNTYQTVNLYNNGTVLIQGNDSSLQAFENRFATLKEDADIISENEEKVKEGDGEKQTPMVSVTQQEALNVPLPTSPAADRVKDMTISIRTPAMQRFHNTLSLVEAEVIELREKKLQEEDTVQKLKEEMKQFREESRASIAKLESRMDKLSQTNDDLRVHLSTTRKELEQKERYIDTLNRQRVIVSSASREHVHQLGTTQAEPETSMASTTQPDDTAPAYQSAPAQVNLPASQSAPAQVRIPASQSAPAQVNLPASQSAPAQVNLPASQSAPAQVNLPASQSAPAQVRIPASQSAPAQVNLPASQSAPAQVNLPASQSAPAQVRIPASQSAPAQVNLPASQSAPAQVRIPASQSAPPRQSPTTAILIDSNGKFLVQERLFPRHQVYKFWCPTTESAMQLLSQTRIDTPDNIIIHTGTNDLHAKGENVSGAVRRVAERAQAMFPTTNIVVSTLLPRKDFPEKLIDKINQQITVDCASLLNVRTAHHPTLTCQHLYDNIHLDQDSIRTFAKDLKDATLGRDPHTHHPSNKGPPPHLLKQQYLHHPEEKRARHGLLQHSSTRPGPTQHSSTRPGPTQHSSTRPGPSQHSSTRPGPSQQSSTRPGPSQHSSTRPGPSQHSSTRPGPSQQSSTRPGPSQHSSTRPGPSQHSSTRPGPSQRSSTRPGPSQHSSTRPVPSQHSSTRPSPSQHSSDHYSRVGQNTALQGSRPHDAVHTMYQLDRQPTYAEVTSGRRPLEQSEIGEVRQLLQLICRLLS</sequence>
<reference evidence="3" key="2">
    <citation type="submission" date="2025-09" db="UniProtKB">
        <authorList>
            <consortium name="Ensembl"/>
        </authorList>
    </citation>
    <scope>IDENTIFICATION</scope>
</reference>
<dbReference type="GeneTree" id="ENSGT00990000210904"/>
<name>A0A8K9X1T7_ONCMY</name>
<dbReference type="InterPro" id="IPR051778">
    <property type="entry name" value="KHDC1"/>
</dbReference>